<dbReference type="AlphaFoldDB" id="A0A317XJQ8"/>
<dbReference type="GO" id="GO:0003723">
    <property type="term" value="F:RNA binding"/>
    <property type="evidence" value="ECO:0007669"/>
    <property type="project" value="TreeGrafter"/>
</dbReference>
<dbReference type="Proteomes" id="UP000246740">
    <property type="component" value="Unassembled WGS sequence"/>
</dbReference>
<dbReference type="InterPro" id="IPR002483">
    <property type="entry name" value="PWI_dom"/>
</dbReference>
<evidence type="ECO:0000259" key="3">
    <source>
        <dbReference type="PROSITE" id="PS51025"/>
    </source>
</evidence>
<feature type="domain" description="PWI" evidence="3">
    <location>
        <begin position="27"/>
        <end position="126"/>
    </location>
</feature>
<name>A0A317XJQ8_9BASI</name>
<dbReference type="InParanoid" id="A0A317XJQ8"/>
<gene>
    <name evidence="4" type="ORF">BCV70DRAFT_201826</name>
</gene>
<dbReference type="InterPro" id="IPR036483">
    <property type="entry name" value="PWI_dom_sf"/>
</dbReference>
<feature type="compositionally biased region" description="Basic and acidic residues" evidence="2">
    <location>
        <begin position="342"/>
        <end position="359"/>
    </location>
</feature>
<dbReference type="Gene3D" id="1.20.1390.10">
    <property type="entry name" value="PWI domain"/>
    <property type="match status" value="1"/>
</dbReference>
<dbReference type="SUPFAM" id="SSF101233">
    <property type="entry name" value="PWI domain"/>
    <property type="match status" value="1"/>
</dbReference>
<evidence type="ECO:0000313" key="4">
    <source>
        <dbReference type="EMBL" id="PWY98515.1"/>
    </source>
</evidence>
<feature type="compositionally biased region" description="Basic and acidic residues" evidence="2">
    <location>
        <begin position="410"/>
        <end position="444"/>
    </location>
</feature>
<dbReference type="Pfam" id="PF01480">
    <property type="entry name" value="PWI"/>
    <property type="match status" value="1"/>
</dbReference>
<evidence type="ECO:0000313" key="5">
    <source>
        <dbReference type="Proteomes" id="UP000246740"/>
    </source>
</evidence>
<reference evidence="4 5" key="1">
    <citation type="journal article" date="2018" name="Mol. Biol. Evol.">
        <title>Broad Genomic Sampling Reveals a Smut Pathogenic Ancestry of the Fungal Clade Ustilaginomycotina.</title>
        <authorList>
            <person name="Kijpornyongpan T."/>
            <person name="Mondo S.J."/>
            <person name="Barry K."/>
            <person name="Sandor L."/>
            <person name="Lee J."/>
            <person name="Lipzen A."/>
            <person name="Pangilinan J."/>
            <person name="LaButti K."/>
            <person name="Hainaut M."/>
            <person name="Henrissat B."/>
            <person name="Grigoriev I.V."/>
            <person name="Spatafora J.W."/>
            <person name="Aime M.C."/>
        </authorList>
    </citation>
    <scope>NUCLEOTIDE SEQUENCE [LARGE SCALE GENOMIC DNA]</scope>
    <source>
        <strain evidence="4 5">MCA 3645</strain>
    </source>
</reference>
<feature type="region of interest" description="Disordered" evidence="2">
    <location>
        <begin position="144"/>
        <end position="454"/>
    </location>
</feature>
<dbReference type="STRING" id="1882483.A0A317XJQ8"/>
<dbReference type="InterPro" id="IPR052225">
    <property type="entry name" value="Ser/Arg_repetitive_matrix"/>
</dbReference>
<dbReference type="GO" id="GO:0048024">
    <property type="term" value="P:regulation of mRNA splicing, via spliceosome"/>
    <property type="evidence" value="ECO:0007669"/>
    <property type="project" value="TreeGrafter"/>
</dbReference>
<proteinExistence type="predicted"/>
<evidence type="ECO:0000256" key="2">
    <source>
        <dbReference type="SAM" id="MobiDB-lite"/>
    </source>
</evidence>
<dbReference type="PANTHER" id="PTHR23148">
    <property type="entry name" value="SERINE/ARGININE REGULATED NUCLEAR MATRIX PROTEIN"/>
    <property type="match status" value="1"/>
</dbReference>
<sequence length="454" mass="52720">MGDSGYKGVSASQDSRFKNKDSALLRSIKFPANFDCKVDMRKVELAVFKPWISQTVTELLGFEDEVVLEYASGMLEEERFPDPKRLQIQLTGFLEGQTAKFVKELWTLLLSAQDSPDGIPQVFVDKKKEELRIKREEEQKVIEEAKERARQAAESSSRIAASASATRRQRGSRWDTGAPPPTFGGGAQDHHVPRYNGPPAWRGDRNGGHTSDRTRDSGWGARGEYRNARQDSDAPRIKREDEDDRHQWSRGSRHDESSQSGRNRDRDRDHGRERDSDRPRHSDAARRRRSSDRNDPPRARDQPSDRHRERDRNRDTDRGRHHGDRARSPARLRSRSRSVTPDYREAKREARRQKDREIEQTLGVNRESEDTKPTGDTTPKFEKRARKQIEAAEDSRINHADSKRRRSQRTKWDDGHQSHKPEQNNERAQSDHDYNLQREQELRAKLLRAKRSQS</sequence>
<dbReference type="GO" id="GO:0005681">
    <property type="term" value="C:spliceosomal complex"/>
    <property type="evidence" value="ECO:0007669"/>
    <property type="project" value="TreeGrafter"/>
</dbReference>
<dbReference type="FunCoup" id="A0A317XJQ8">
    <property type="interactions" value="61"/>
</dbReference>
<feature type="compositionally biased region" description="Low complexity" evidence="2">
    <location>
        <begin position="152"/>
        <end position="166"/>
    </location>
</feature>
<keyword evidence="1" id="KW-0507">mRNA processing</keyword>
<feature type="compositionally biased region" description="Basic and acidic residues" evidence="2">
    <location>
        <begin position="202"/>
        <end position="216"/>
    </location>
</feature>
<organism evidence="4 5">
    <name type="scientific">Testicularia cyperi</name>
    <dbReference type="NCBI Taxonomy" id="1882483"/>
    <lineage>
        <taxon>Eukaryota</taxon>
        <taxon>Fungi</taxon>
        <taxon>Dikarya</taxon>
        <taxon>Basidiomycota</taxon>
        <taxon>Ustilaginomycotina</taxon>
        <taxon>Ustilaginomycetes</taxon>
        <taxon>Ustilaginales</taxon>
        <taxon>Anthracoideaceae</taxon>
        <taxon>Testicularia</taxon>
    </lineage>
</organism>
<keyword evidence="5" id="KW-1185">Reference proteome</keyword>
<evidence type="ECO:0000256" key="1">
    <source>
        <dbReference type="ARBA" id="ARBA00022664"/>
    </source>
</evidence>
<protein>
    <recommendedName>
        <fullName evidence="3">PWI domain-containing protein</fullName>
    </recommendedName>
</protein>
<dbReference type="EMBL" id="KZ819198">
    <property type="protein sequence ID" value="PWY98515.1"/>
    <property type="molecule type" value="Genomic_DNA"/>
</dbReference>
<dbReference type="GO" id="GO:0006397">
    <property type="term" value="P:mRNA processing"/>
    <property type="evidence" value="ECO:0007669"/>
    <property type="project" value="UniProtKB-KW"/>
</dbReference>
<accession>A0A317XJQ8</accession>
<dbReference type="SMART" id="SM00311">
    <property type="entry name" value="PWI"/>
    <property type="match status" value="1"/>
</dbReference>
<feature type="compositionally biased region" description="Basic and acidic residues" evidence="2">
    <location>
        <begin position="366"/>
        <end position="401"/>
    </location>
</feature>
<dbReference type="PROSITE" id="PS51025">
    <property type="entry name" value="PWI"/>
    <property type="match status" value="1"/>
</dbReference>
<dbReference type="PANTHER" id="PTHR23148:SF0">
    <property type="entry name" value="SERINE_ARGININE REPETITIVE MATRIX PROTEIN 1"/>
    <property type="match status" value="1"/>
</dbReference>
<dbReference type="OrthoDB" id="163257at2759"/>
<feature type="compositionally biased region" description="Basic residues" evidence="2">
    <location>
        <begin position="319"/>
        <end position="336"/>
    </location>
</feature>
<feature type="compositionally biased region" description="Basic and acidic residues" evidence="2">
    <location>
        <begin position="223"/>
        <end position="318"/>
    </location>
</feature>
<feature type="compositionally biased region" description="Basic residues" evidence="2">
    <location>
        <begin position="445"/>
        <end position="454"/>
    </location>
</feature>